<comment type="function">
    <text evidence="8">Catalyzes the attachment of tryptophan to tRNA(Trp).</text>
</comment>
<dbReference type="Proteomes" id="UP000031465">
    <property type="component" value="Unassembled WGS sequence"/>
</dbReference>
<organism evidence="10 11">
    <name type="scientific">Candidatus Protochlamydia amoebophila</name>
    <dbReference type="NCBI Taxonomy" id="362787"/>
    <lineage>
        <taxon>Bacteria</taxon>
        <taxon>Pseudomonadati</taxon>
        <taxon>Chlamydiota</taxon>
        <taxon>Chlamydiia</taxon>
        <taxon>Parachlamydiales</taxon>
        <taxon>Parachlamydiaceae</taxon>
        <taxon>Candidatus Protochlamydia</taxon>
    </lineage>
</organism>
<dbReference type="Pfam" id="PF00579">
    <property type="entry name" value="tRNA-synt_1b"/>
    <property type="match status" value="1"/>
</dbReference>
<evidence type="ECO:0000256" key="9">
    <source>
        <dbReference type="RuleBase" id="RU363036"/>
    </source>
</evidence>
<keyword evidence="8" id="KW-0963">Cytoplasm</keyword>
<evidence type="ECO:0000313" key="10">
    <source>
        <dbReference type="EMBL" id="KIC74177.1"/>
    </source>
</evidence>
<feature type="binding site" evidence="8">
    <location>
        <begin position="36"/>
        <end position="37"/>
    </location>
    <ligand>
        <name>ATP</name>
        <dbReference type="ChEBI" id="CHEBI:30616"/>
    </ligand>
</feature>
<dbReference type="PANTHER" id="PTHR43766:SF1">
    <property type="entry name" value="TRYPTOPHAN--TRNA LIGASE, MITOCHONDRIAL"/>
    <property type="match status" value="1"/>
</dbReference>
<dbReference type="InterPro" id="IPR002306">
    <property type="entry name" value="Trp-tRNA-ligase"/>
</dbReference>
<evidence type="ECO:0000313" key="11">
    <source>
        <dbReference type="Proteomes" id="UP000031465"/>
    </source>
</evidence>
<keyword evidence="2 8" id="KW-0436">Ligase</keyword>
<feature type="short sequence motif" description="'HIGH' region" evidence="8">
    <location>
        <begin position="29"/>
        <end position="37"/>
    </location>
</feature>
<dbReference type="GO" id="GO:0005524">
    <property type="term" value="F:ATP binding"/>
    <property type="evidence" value="ECO:0007669"/>
    <property type="project" value="UniProtKB-UniRule"/>
</dbReference>
<comment type="subcellular location">
    <subcellularLocation>
        <location evidence="8">Cytoplasm</location>
    </subcellularLocation>
</comment>
<evidence type="ECO:0000256" key="3">
    <source>
        <dbReference type="ARBA" id="ARBA00022741"/>
    </source>
</evidence>
<dbReference type="InterPro" id="IPR024109">
    <property type="entry name" value="Trp-tRNA-ligase_bac-type"/>
</dbReference>
<dbReference type="GO" id="GO:0005829">
    <property type="term" value="C:cytosol"/>
    <property type="evidence" value="ECO:0007669"/>
    <property type="project" value="TreeGrafter"/>
</dbReference>
<feature type="binding site" evidence="8">
    <location>
        <begin position="216"/>
        <end position="220"/>
    </location>
    <ligand>
        <name>ATP</name>
        <dbReference type="ChEBI" id="CHEBI:30616"/>
    </ligand>
</feature>
<dbReference type="GO" id="GO:0006436">
    <property type="term" value="P:tryptophanyl-tRNA aminoacylation"/>
    <property type="evidence" value="ECO:0007669"/>
    <property type="project" value="UniProtKB-UniRule"/>
</dbReference>
<feature type="short sequence motif" description="'KMSKS' region" evidence="8">
    <location>
        <begin position="216"/>
        <end position="220"/>
    </location>
</feature>
<comment type="subunit">
    <text evidence="8">Homodimer.</text>
</comment>
<evidence type="ECO:0000256" key="1">
    <source>
        <dbReference type="ARBA" id="ARBA00005594"/>
    </source>
</evidence>
<evidence type="ECO:0000256" key="4">
    <source>
        <dbReference type="ARBA" id="ARBA00022840"/>
    </source>
</evidence>
<dbReference type="PROSITE" id="PS00178">
    <property type="entry name" value="AA_TRNA_LIGASE_I"/>
    <property type="match status" value="1"/>
</dbReference>
<accession>A0A0C1K4C4</accession>
<feature type="binding site" evidence="8">
    <location>
        <position position="208"/>
    </location>
    <ligand>
        <name>ATP</name>
        <dbReference type="ChEBI" id="CHEBI:30616"/>
    </ligand>
</feature>
<protein>
    <recommendedName>
        <fullName evidence="8">Tryptophan--tRNA ligase</fullName>
        <ecNumber evidence="8">6.1.1.2</ecNumber>
    </recommendedName>
    <alternativeName>
        <fullName evidence="8">Tryptophanyl-tRNA synthetase</fullName>
        <shortName evidence="8">TrpRS</shortName>
    </alternativeName>
</protein>
<dbReference type="InterPro" id="IPR001412">
    <property type="entry name" value="aa-tRNA-synth_I_CS"/>
</dbReference>
<reference evidence="10 11" key="1">
    <citation type="journal article" date="2014" name="Mol. Biol. Evol.">
        <title>Massive expansion of Ubiquitination-related gene families within the Chlamydiae.</title>
        <authorList>
            <person name="Domman D."/>
            <person name="Collingro A."/>
            <person name="Lagkouvardos I."/>
            <person name="Gehre L."/>
            <person name="Weinmaier T."/>
            <person name="Rattei T."/>
            <person name="Subtil A."/>
            <person name="Horn M."/>
        </authorList>
    </citation>
    <scope>NUCLEOTIDE SEQUENCE [LARGE SCALE GENOMIC DNA]</scope>
    <source>
        <strain evidence="10 11">EI2</strain>
    </source>
</reference>
<proteinExistence type="inferred from homology"/>
<sequence length="369" mass="42135">MEWKFLIKFRINGIYRMTEKKRILTGDRPTGLLHLGHYVGSLKNRIALQDSYECYFIIADLHTLTTKPSKGEILQVRENVRTMVIDYLACGIDPKKSTIYLQSAIPAVYEMNLIFEMLISLNRLTGLPSLKEMARNAHLDNDNMPFGLIGYPILQTADILMPKAHLVPVGKDNEAHIELARDIARRFNQFYGDVFPLPEVLLSQTPTLVGTDGKGKMSKSAGNTIFLADDAKTVEKKVRGMFTDPNRIRADMPGTVEGNPVFIYHALFNCRQDEIEDLKKRYREGRVGDVEVKEKLIIAINEFLDPIREKRKIFEEEKGLVEEIIYEGTEKMHDISQATIKEMRSAMGLMGTWNKISRAARDRKKKLQG</sequence>
<dbReference type="CDD" id="cd00806">
    <property type="entry name" value="TrpRS_core"/>
    <property type="match status" value="1"/>
</dbReference>
<feature type="binding site" evidence="8">
    <location>
        <begin position="28"/>
        <end position="30"/>
    </location>
    <ligand>
        <name>ATP</name>
        <dbReference type="ChEBI" id="CHEBI:30616"/>
    </ligand>
</feature>
<dbReference type="PRINTS" id="PR01039">
    <property type="entry name" value="TRNASYNTHTRP"/>
</dbReference>
<dbReference type="AlphaFoldDB" id="A0A0C1K4C4"/>
<dbReference type="Gene3D" id="1.10.240.10">
    <property type="entry name" value="Tyrosyl-Transfer RNA Synthetase"/>
    <property type="match status" value="1"/>
</dbReference>
<evidence type="ECO:0000256" key="2">
    <source>
        <dbReference type="ARBA" id="ARBA00022598"/>
    </source>
</evidence>
<dbReference type="InterPro" id="IPR002305">
    <property type="entry name" value="aa-tRNA-synth_Ic"/>
</dbReference>
<dbReference type="GO" id="GO:0004830">
    <property type="term" value="F:tryptophan-tRNA ligase activity"/>
    <property type="evidence" value="ECO:0007669"/>
    <property type="project" value="UniProtKB-UniRule"/>
</dbReference>
<dbReference type="EC" id="6.1.1.2" evidence="8"/>
<evidence type="ECO:0000256" key="5">
    <source>
        <dbReference type="ARBA" id="ARBA00022917"/>
    </source>
</evidence>
<evidence type="ECO:0000256" key="7">
    <source>
        <dbReference type="ARBA" id="ARBA00049929"/>
    </source>
</evidence>
<keyword evidence="3 8" id="KW-0547">Nucleotide-binding</keyword>
<keyword evidence="6 8" id="KW-0030">Aminoacyl-tRNA synthetase</keyword>
<dbReference type="EMBL" id="JSAN01000014">
    <property type="protein sequence ID" value="KIC74177.1"/>
    <property type="molecule type" value="Genomic_DNA"/>
</dbReference>
<keyword evidence="5 8" id="KW-0648">Protein biosynthesis</keyword>
<dbReference type="Gene3D" id="3.40.50.620">
    <property type="entry name" value="HUPs"/>
    <property type="match status" value="1"/>
</dbReference>
<evidence type="ECO:0000256" key="6">
    <source>
        <dbReference type="ARBA" id="ARBA00023146"/>
    </source>
</evidence>
<dbReference type="PATRIC" id="fig|362787.3.peg.196"/>
<dbReference type="SUPFAM" id="SSF52374">
    <property type="entry name" value="Nucleotidylyl transferase"/>
    <property type="match status" value="1"/>
</dbReference>
<evidence type="ECO:0000256" key="8">
    <source>
        <dbReference type="HAMAP-Rule" id="MF_00140"/>
    </source>
</evidence>
<dbReference type="InterPro" id="IPR014729">
    <property type="entry name" value="Rossmann-like_a/b/a_fold"/>
</dbReference>
<feature type="binding site" evidence="8">
    <location>
        <position position="158"/>
    </location>
    <ligand>
        <name>L-tryptophan</name>
        <dbReference type="ChEBI" id="CHEBI:57912"/>
    </ligand>
</feature>
<name>A0A0C1K4C4_9BACT</name>
<dbReference type="NCBIfam" id="TIGR00233">
    <property type="entry name" value="trpS"/>
    <property type="match status" value="1"/>
</dbReference>
<comment type="catalytic activity">
    <reaction evidence="7 8">
        <text>tRNA(Trp) + L-tryptophan + ATP = L-tryptophyl-tRNA(Trp) + AMP + diphosphate + H(+)</text>
        <dbReference type="Rhea" id="RHEA:24080"/>
        <dbReference type="Rhea" id="RHEA-COMP:9671"/>
        <dbReference type="Rhea" id="RHEA-COMP:9705"/>
        <dbReference type="ChEBI" id="CHEBI:15378"/>
        <dbReference type="ChEBI" id="CHEBI:30616"/>
        <dbReference type="ChEBI" id="CHEBI:33019"/>
        <dbReference type="ChEBI" id="CHEBI:57912"/>
        <dbReference type="ChEBI" id="CHEBI:78442"/>
        <dbReference type="ChEBI" id="CHEBI:78535"/>
        <dbReference type="ChEBI" id="CHEBI:456215"/>
        <dbReference type="EC" id="6.1.1.2"/>
    </reaction>
</comment>
<dbReference type="PANTHER" id="PTHR43766">
    <property type="entry name" value="TRYPTOPHAN--TRNA LIGASE, MITOCHONDRIAL"/>
    <property type="match status" value="1"/>
</dbReference>
<keyword evidence="4 8" id="KW-0067">ATP-binding</keyword>
<dbReference type="FunFam" id="1.10.240.10:FF:000005">
    <property type="entry name" value="Tryptophan--tRNA ligase"/>
    <property type="match status" value="1"/>
</dbReference>
<dbReference type="InterPro" id="IPR050203">
    <property type="entry name" value="Trp-tRNA_synthetase"/>
</dbReference>
<comment type="caution">
    <text evidence="10">The sequence shown here is derived from an EMBL/GenBank/DDBJ whole genome shotgun (WGS) entry which is preliminary data.</text>
</comment>
<comment type="similarity">
    <text evidence="1 8 9">Belongs to the class-I aminoacyl-tRNA synthetase family.</text>
</comment>
<feature type="binding site" evidence="8">
    <location>
        <begin position="170"/>
        <end position="172"/>
    </location>
    <ligand>
        <name>ATP</name>
        <dbReference type="ChEBI" id="CHEBI:30616"/>
    </ligand>
</feature>
<gene>
    <name evidence="8 10" type="primary">trpS</name>
    <name evidence="10" type="ORF">DB44_AP00310</name>
</gene>
<dbReference type="HAMAP" id="MF_00140_B">
    <property type="entry name" value="Trp_tRNA_synth_B"/>
    <property type="match status" value="1"/>
</dbReference>